<evidence type="ECO:0000256" key="1">
    <source>
        <dbReference type="SAM" id="MobiDB-lite"/>
    </source>
</evidence>
<reference evidence="2" key="1">
    <citation type="journal article" date="2021" name="J Fungi (Basel)">
        <title>Virulence traits and population genomics of the black yeast Aureobasidium melanogenum.</title>
        <authorList>
            <person name="Cernosa A."/>
            <person name="Sun X."/>
            <person name="Gostincar C."/>
            <person name="Fang C."/>
            <person name="Gunde-Cimerman N."/>
            <person name="Song Z."/>
        </authorList>
    </citation>
    <scope>NUCLEOTIDE SEQUENCE</scope>
    <source>
        <strain evidence="2">EXF-9298</strain>
    </source>
</reference>
<dbReference type="AlphaFoldDB" id="A0A9P8G773"/>
<dbReference type="EMBL" id="JAHFXS010000001">
    <property type="protein sequence ID" value="KAG9991727.1"/>
    <property type="molecule type" value="Genomic_DNA"/>
</dbReference>
<comment type="caution">
    <text evidence="2">The sequence shown here is derived from an EMBL/GenBank/DDBJ whole genome shotgun (WGS) entry which is preliminary data.</text>
</comment>
<dbReference type="Proteomes" id="UP000729357">
    <property type="component" value="Unassembled WGS sequence"/>
</dbReference>
<reference evidence="2" key="2">
    <citation type="submission" date="2021-08" db="EMBL/GenBank/DDBJ databases">
        <authorList>
            <person name="Gostincar C."/>
            <person name="Sun X."/>
            <person name="Song Z."/>
            <person name="Gunde-Cimerman N."/>
        </authorList>
    </citation>
    <scope>NUCLEOTIDE SEQUENCE</scope>
    <source>
        <strain evidence="2">EXF-9298</strain>
    </source>
</reference>
<protein>
    <submittedName>
        <fullName evidence="2">Uncharacterized protein</fullName>
    </submittedName>
</protein>
<organism evidence="2 3">
    <name type="scientific">Aureobasidium melanogenum</name>
    <name type="common">Aureobasidium pullulans var. melanogenum</name>
    <dbReference type="NCBI Taxonomy" id="46634"/>
    <lineage>
        <taxon>Eukaryota</taxon>
        <taxon>Fungi</taxon>
        <taxon>Dikarya</taxon>
        <taxon>Ascomycota</taxon>
        <taxon>Pezizomycotina</taxon>
        <taxon>Dothideomycetes</taxon>
        <taxon>Dothideomycetidae</taxon>
        <taxon>Dothideales</taxon>
        <taxon>Saccotheciaceae</taxon>
        <taxon>Aureobasidium</taxon>
    </lineage>
</organism>
<gene>
    <name evidence="2" type="ORF">KCU98_g91</name>
</gene>
<feature type="compositionally biased region" description="Basic and acidic residues" evidence="1">
    <location>
        <begin position="60"/>
        <end position="70"/>
    </location>
</feature>
<keyword evidence="3" id="KW-1185">Reference proteome</keyword>
<accession>A0A9P8G773</accession>
<proteinExistence type="predicted"/>
<feature type="non-terminal residue" evidence="2">
    <location>
        <position position="136"/>
    </location>
</feature>
<evidence type="ECO:0000313" key="2">
    <source>
        <dbReference type="EMBL" id="KAG9991727.1"/>
    </source>
</evidence>
<evidence type="ECO:0000313" key="3">
    <source>
        <dbReference type="Proteomes" id="UP000729357"/>
    </source>
</evidence>
<name>A0A9P8G773_AURME</name>
<feature type="region of interest" description="Disordered" evidence="1">
    <location>
        <begin position="60"/>
        <end position="96"/>
    </location>
</feature>
<sequence>MAPTARNLLTKCQLSLHFPCHWTCAMRSRWLAKFCRVSRLRVSRKGRLLFSAGWSFEGRERRKAQIDGPKRALQVGAVSRSDEQGNEGTSEGGPSSGDCLLQQHLTLKLFLMAVHTISRPVTRSKRLLSFSHRYIA</sequence>